<dbReference type="InterPro" id="IPR003265">
    <property type="entry name" value="HhH-GPD_domain"/>
</dbReference>
<sequence length="214" mass="24378">MKKKNREIIEILERTYPDAKCELDHGTPFQLLVATVLSAQTTDKKVNEVTKVLFEKYGTLVDFLEITQDELEEHIRVIGLYKSKAKNLMGLFSMLQDEFGGEVPKTMEELTRLPGVGRKTANVVMSNCFDIPAIAVDTHVFRVSNRLGLAKEKTPEKTEEALMKSLDRKVWTKAHHMLIFHGRRLCHARKPQCSECPLKLHCDYYKENGGISAS</sequence>
<gene>
    <name evidence="10" type="primary">nth</name>
    <name evidence="12" type="ORF">J2Z34_002265</name>
</gene>
<comment type="catalytic activity">
    <reaction evidence="10">
        <text>2'-deoxyribonucleotide-(2'-deoxyribose 5'-phosphate)-2'-deoxyribonucleotide-DNA = a 3'-end 2'-deoxyribonucleotide-(2,3-dehydro-2,3-deoxyribose 5'-phosphate)-DNA + a 5'-end 5'-phospho-2'-deoxyribonucleoside-DNA + H(+)</text>
        <dbReference type="Rhea" id="RHEA:66592"/>
        <dbReference type="Rhea" id="RHEA-COMP:13180"/>
        <dbReference type="Rhea" id="RHEA-COMP:16897"/>
        <dbReference type="Rhea" id="RHEA-COMP:17067"/>
        <dbReference type="ChEBI" id="CHEBI:15378"/>
        <dbReference type="ChEBI" id="CHEBI:136412"/>
        <dbReference type="ChEBI" id="CHEBI:157695"/>
        <dbReference type="ChEBI" id="CHEBI:167181"/>
        <dbReference type="EC" id="4.2.99.18"/>
    </reaction>
</comment>
<comment type="function">
    <text evidence="10">DNA repair enzyme that has both DNA N-glycosylase activity and AP-lyase activity. The DNA N-glycosylase activity releases various damaged pyrimidines from DNA by cleaving the N-glycosidic bond, leaving an AP (apurinic/apyrimidinic) site. The AP-lyase activity cleaves the phosphodiester bond 3' to the AP site by a beta-elimination, leaving a 3'-terminal unsaturated sugar and a product with a terminal 5'-phosphate.</text>
</comment>
<keyword evidence="7 10" id="KW-0411">Iron-sulfur</keyword>
<dbReference type="NCBIfam" id="TIGR01083">
    <property type="entry name" value="nth"/>
    <property type="match status" value="1"/>
</dbReference>
<keyword evidence="5 10" id="KW-0378">Hydrolase</keyword>
<dbReference type="Pfam" id="PF10576">
    <property type="entry name" value="EndIII_4Fe-2S"/>
    <property type="match status" value="1"/>
</dbReference>
<dbReference type="GO" id="GO:0140078">
    <property type="term" value="F:class I DNA-(apurinic or apyrimidinic site) endonuclease activity"/>
    <property type="evidence" value="ECO:0007669"/>
    <property type="project" value="UniProtKB-EC"/>
</dbReference>
<dbReference type="InterPro" id="IPR003651">
    <property type="entry name" value="Endonuclease3_FeS-loop_motif"/>
</dbReference>
<evidence type="ECO:0000313" key="12">
    <source>
        <dbReference type="EMBL" id="MBP1919769.1"/>
    </source>
</evidence>
<dbReference type="InterPro" id="IPR000445">
    <property type="entry name" value="HhH_motif"/>
</dbReference>
<feature type="binding site" evidence="10">
    <location>
        <position position="202"/>
    </location>
    <ligand>
        <name>[4Fe-4S] cluster</name>
        <dbReference type="ChEBI" id="CHEBI:49883"/>
    </ligand>
</feature>
<reference evidence="12 13" key="1">
    <citation type="submission" date="2021-03" db="EMBL/GenBank/DDBJ databases">
        <title>Genomic Encyclopedia of Type Strains, Phase IV (KMG-IV): sequencing the most valuable type-strain genomes for metagenomic binning, comparative biology and taxonomic classification.</title>
        <authorList>
            <person name="Goeker M."/>
        </authorList>
    </citation>
    <scope>NUCLEOTIDE SEQUENCE [LARGE SCALE GENOMIC DNA]</scope>
    <source>
        <strain evidence="12 13">DSM 6139</strain>
    </source>
</reference>
<dbReference type="InterPro" id="IPR011257">
    <property type="entry name" value="DNA_glycosylase"/>
</dbReference>
<dbReference type="HAMAP" id="MF_00942">
    <property type="entry name" value="Nth"/>
    <property type="match status" value="1"/>
</dbReference>
<dbReference type="EMBL" id="JAGGKC010000019">
    <property type="protein sequence ID" value="MBP1919769.1"/>
    <property type="molecule type" value="Genomic_DNA"/>
</dbReference>
<protein>
    <recommendedName>
        <fullName evidence="10">Endonuclease III</fullName>
        <ecNumber evidence="10">4.2.99.18</ecNumber>
    </recommendedName>
    <alternativeName>
        <fullName evidence="10">DNA-(apurinic or apyrimidinic site) lyase</fullName>
    </alternativeName>
</protein>
<name>A0ABS4G5G3_9CLOT</name>
<evidence type="ECO:0000256" key="9">
    <source>
        <dbReference type="ARBA" id="ARBA00023295"/>
    </source>
</evidence>
<accession>A0ABS4G5G3</accession>
<feature type="binding site" evidence="10">
    <location>
        <position position="196"/>
    </location>
    <ligand>
        <name>[4Fe-4S] cluster</name>
        <dbReference type="ChEBI" id="CHEBI:49883"/>
    </ligand>
</feature>
<feature type="binding site" evidence="10">
    <location>
        <position position="193"/>
    </location>
    <ligand>
        <name>[4Fe-4S] cluster</name>
        <dbReference type="ChEBI" id="CHEBI:49883"/>
    </ligand>
</feature>
<keyword evidence="8 10" id="KW-0234">DNA repair</keyword>
<keyword evidence="13" id="KW-1185">Reference proteome</keyword>
<dbReference type="EC" id="4.2.99.18" evidence="10"/>
<evidence type="ECO:0000256" key="5">
    <source>
        <dbReference type="ARBA" id="ARBA00022801"/>
    </source>
</evidence>
<dbReference type="Gene3D" id="1.10.340.30">
    <property type="entry name" value="Hypothetical protein, domain 2"/>
    <property type="match status" value="1"/>
</dbReference>
<dbReference type="Gene3D" id="1.10.1670.10">
    <property type="entry name" value="Helix-hairpin-Helix base-excision DNA repair enzymes (C-terminal)"/>
    <property type="match status" value="1"/>
</dbReference>
<evidence type="ECO:0000256" key="7">
    <source>
        <dbReference type="ARBA" id="ARBA00023014"/>
    </source>
</evidence>
<keyword evidence="3 10" id="KW-0479">Metal-binding</keyword>
<dbReference type="InterPro" id="IPR005759">
    <property type="entry name" value="Nth"/>
</dbReference>
<proteinExistence type="inferred from homology"/>
<dbReference type="InterPro" id="IPR023170">
    <property type="entry name" value="HhH_base_excis_C"/>
</dbReference>
<comment type="similarity">
    <text evidence="1 10">Belongs to the Nth/MutY family.</text>
</comment>
<dbReference type="SMART" id="SM00525">
    <property type="entry name" value="FES"/>
    <property type="match status" value="1"/>
</dbReference>
<keyword evidence="10 12" id="KW-0456">Lyase</keyword>
<keyword evidence="12" id="KW-0540">Nuclease</keyword>
<evidence type="ECO:0000259" key="11">
    <source>
        <dbReference type="SMART" id="SM00478"/>
    </source>
</evidence>
<keyword evidence="6 10" id="KW-0408">Iron</keyword>
<dbReference type="PANTHER" id="PTHR10359">
    <property type="entry name" value="A/G-SPECIFIC ADENINE GLYCOSYLASE/ENDONUCLEASE III"/>
    <property type="match status" value="1"/>
</dbReference>
<evidence type="ECO:0000256" key="1">
    <source>
        <dbReference type="ARBA" id="ARBA00008343"/>
    </source>
</evidence>
<comment type="caution">
    <text evidence="12">The sequence shown here is derived from an EMBL/GenBank/DDBJ whole genome shotgun (WGS) entry which is preliminary data.</text>
</comment>
<keyword evidence="2 10" id="KW-0004">4Fe-4S</keyword>
<dbReference type="SUPFAM" id="SSF48150">
    <property type="entry name" value="DNA-glycosylase"/>
    <property type="match status" value="1"/>
</dbReference>
<evidence type="ECO:0000256" key="10">
    <source>
        <dbReference type="HAMAP-Rule" id="MF_00942"/>
    </source>
</evidence>
<dbReference type="SMART" id="SM00478">
    <property type="entry name" value="ENDO3c"/>
    <property type="match status" value="1"/>
</dbReference>
<organism evidence="12 13">
    <name type="scientific">Youngiibacter multivorans</name>
    <dbReference type="NCBI Taxonomy" id="937251"/>
    <lineage>
        <taxon>Bacteria</taxon>
        <taxon>Bacillati</taxon>
        <taxon>Bacillota</taxon>
        <taxon>Clostridia</taxon>
        <taxon>Eubacteriales</taxon>
        <taxon>Clostridiaceae</taxon>
        <taxon>Youngiibacter</taxon>
    </lineage>
</organism>
<dbReference type="Pfam" id="PF00633">
    <property type="entry name" value="HHH"/>
    <property type="match status" value="1"/>
</dbReference>
<evidence type="ECO:0000256" key="3">
    <source>
        <dbReference type="ARBA" id="ARBA00022723"/>
    </source>
</evidence>
<evidence type="ECO:0000256" key="8">
    <source>
        <dbReference type="ARBA" id="ARBA00023204"/>
    </source>
</evidence>
<dbReference type="Proteomes" id="UP001519271">
    <property type="component" value="Unassembled WGS sequence"/>
</dbReference>
<keyword evidence="10" id="KW-0238">DNA-binding</keyword>
<feature type="domain" description="HhH-GPD" evidence="11">
    <location>
        <begin position="37"/>
        <end position="184"/>
    </location>
</feature>
<dbReference type="Pfam" id="PF00730">
    <property type="entry name" value="HhH-GPD"/>
    <property type="match status" value="1"/>
</dbReference>
<keyword evidence="12" id="KW-0255">Endonuclease</keyword>
<dbReference type="PIRSF" id="PIRSF001435">
    <property type="entry name" value="Nth"/>
    <property type="match status" value="1"/>
</dbReference>
<dbReference type="RefSeq" id="WP_209459962.1">
    <property type="nucleotide sequence ID" value="NZ_JAGGKC010000019.1"/>
</dbReference>
<evidence type="ECO:0000313" key="13">
    <source>
        <dbReference type="Proteomes" id="UP001519271"/>
    </source>
</evidence>
<evidence type="ECO:0000256" key="4">
    <source>
        <dbReference type="ARBA" id="ARBA00022763"/>
    </source>
</evidence>
<feature type="binding site" evidence="10">
    <location>
        <position position="186"/>
    </location>
    <ligand>
        <name>[4Fe-4S] cluster</name>
        <dbReference type="ChEBI" id="CHEBI:49883"/>
    </ligand>
</feature>
<keyword evidence="9 10" id="KW-0326">Glycosidase</keyword>
<dbReference type="CDD" id="cd00056">
    <property type="entry name" value="ENDO3c"/>
    <property type="match status" value="1"/>
</dbReference>
<evidence type="ECO:0000256" key="6">
    <source>
        <dbReference type="ARBA" id="ARBA00023004"/>
    </source>
</evidence>
<comment type="cofactor">
    <cofactor evidence="10">
        <name>[4Fe-4S] cluster</name>
        <dbReference type="ChEBI" id="CHEBI:49883"/>
    </cofactor>
    <text evidence="10">Binds 1 [4Fe-4S] cluster.</text>
</comment>
<dbReference type="PANTHER" id="PTHR10359:SF18">
    <property type="entry name" value="ENDONUCLEASE III"/>
    <property type="match status" value="1"/>
</dbReference>
<evidence type="ECO:0000256" key="2">
    <source>
        <dbReference type="ARBA" id="ARBA00022485"/>
    </source>
</evidence>
<keyword evidence="4 10" id="KW-0227">DNA damage</keyword>